<dbReference type="PANTHER" id="PTHR46182">
    <property type="entry name" value="FI19480P1"/>
    <property type="match status" value="1"/>
</dbReference>
<evidence type="ECO:0000259" key="5">
    <source>
        <dbReference type="Pfam" id="PF23597"/>
    </source>
</evidence>
<evidence type="ECO:0000256" key="1">
    <source>
        <dbReference type="ARBA" id="ARBA00004370"/>
    </source>
</evidence>
<dbReference type="Pfam" id="PF23597">
    <property type="entry name" value="KIAA0319_N"/>
    <property type="match status" value="1"/>
</dbReference>
<proteinExistence type="predicted"/>
<evidence type="ECO:0000256" key="4">
    <source>
        <dbReference type="SAM" id="MobiDB-lite"/>
    </source>
</evidence>
<keyword evidence="7" id="KW-1185">Reference proteome</keyword>
<evidence type="ECO:0000256" key="3">
    <source>
        <dbReference type="ARBA" id="ARBA00023180"/>
    </source>
</evidence>
<dbReference type="OrthoDB" id="10569507at2759"/>
<dbReference type="GO" id="GO:0016020">
    <property type="term" value="C:membrane"/>
    <property type="evidence" value="ECO:0007669"/>
    <property type="project" value="UniProtKB-SubCell"/>
</dbReference>
<dbReference type="InterPro" id="IPR013980">
    <property type="entry name" value="MANSC_dom"/>
</dbReference>
<organism evidence="6 7">
    <name type="scientific">Desmophyllum pertusum</name>
    <dbReference type="NCBI Taxonomy" id="174260"/>
    <lineage>
        <taxon>Eukaryota</taxon>
        <taxon>Metazoa</taxon>
        <taxon>Cnidaria</taxon>
        <taxon>Anthozoa</taxon>
        <taxon>Hexacorallia</taxon>
        <taxon>Scleractinia</taxon>
        <taxon>Caryophylliina</taxon>
        <taxon>Caryophylliidae</taxon>
        <taxon>Desmophyllum</taxon>
    </lineage>
</organism>
<dbReference type="EMBL" id="MU825922">
    <property type="protein sequence ID" value="KAJ7382474.1"/>
    <property type="molecule type" value="Genomic_DNA"/>
</dbReference>
<feature type="compositionally biased region" description="Basic residues" evidence="4">
    <location>
        <begin position="172"/>
        <end position="182"/>
    </location>
</feature>
<dbReference type="AlphaFoldDB" id="A0A9W9ZK92"/>
<comment type="caution">
    <text evidence="6">The sequence shown here is derived from an EMBL/GenBank/DDBJ whole genome shotgun (WGS) entry which is preliminary data.</text>
</comment>
<feature type="domain" description="MANSC" evidence="5">
    <location>
        <begin position="58"/>
        <end position="129"/>
    </location>
</feature>
<reference evidence="6" key="1">
    <citation type="submission" date="2023-01" db="EMBL/GenBank/DDBJ databases">
        <title>Genome assembly of the deep-sea coral Lophelia pertusa.</title>
        <authorList>
            <person name="Herrera S."/>
            <person name="Cordes E."/>
        </authorList>
    </citation>
    <scope>NUCLEOTIDE SEQUENCE</scope>
    <source>
        <strain evidence="6">USNM1676648</strain>
        <tissue evidence="6">Polyp</tissue>
    </source>
</reference>
<dbReference type="GO" id="GO:0001764">
    <property type="term" value="P:neuron migration"/>
    <property type="evidence" value="ECO:0007669"/>
    <property type="project" value="TreeGrafter"/>
</dbReference>
<dbReference type="PANTHER" id="PTHR46182:SF2">
    <property type="entry name" value="FI19480P1"/>
    <property type="match status" value="1"/>
</dbReference>
<dbReference type="GO" id="GO:0031410">
    <property type="term" value="C:cytoplasmic vesicle"/>
    <property type="evidence" value="ECO:0007669"/>
    <property type="project" value="TreeGrafter"/>
</dbReference>
<accession>A0A9W9ZK92</accession>
<evidence type="ECO:0000256" key="2">
    <source>
        <dbReference type="ARBA" id="ARBA00023136"/>
    </source>
</evidence>
<comment type="subcellular location">
    <subcellularLocation>
        <location evidence="1">Membrane</location>
    </subcellularLocation>
</comment>
<keyword evidence="3" id="KW-0325">Glycoprotein</keyword>
<evidence type="ECO:0000313" key="6">
    <source>
        <dbReference type="EMBL" id="KAJ7382474.1"/>
    </source>
</evidence>
<name>A0A9W9ZK92_9CNID</name>
<evidence type="ECO:0000313" key="7">
    <source>
        <dbReference type="Proteomes" id="UP001163046"/>
    </source>
</evidence>
<dbReference type="InterPro" id="IPR029865">
    <property type="entry name" value="KIAA0319-like"/>
</dbReference>
<sequence>MLSYRKHKCYGASCGEPSCLYRRKRSAGPTSRYGRKTGSVTVSQNAQQDAVWPRSRATKCKKSAIVFNVTLANGYQSGKFVDHGDLGAMSVCQDLCCQSHKCDAAFMAGKRCFSVHCHNQVQCLWMPAKDNKYMLQLSYIDSVHSISNSAASLKVNHPTEVILKVEADAKPIKTHRTGHKPTAHTVSRNQRKNKALPNSVTQ</sequence>
<dbReference type="Proteomes" id="UP001163046">
    <property type="component" value="Unassembled WGS sequence"/>
</dbReference>
<protein>
    <recommendedName>
        <fullName evidence="5">MANSC domain-containing protein</fullName>
    </recommendedName>
</protein>
<gene>
    <name evidence="6" type="ORF">OS493_034635</name>
</gene>
<feature type="region of interest" description="Disordered" evidence="4">
    <location>
        <begin position="170"/>
        <end position="202"/>
    </location>
</feature>
<keyword evidence="2" id="KW-0472">Membrane</keyword>